<feature type="non-terminal residue" evidence="1">
    <location>
        <position position="1"/>
    </location>
</feature>
<dbReference type="Pfam" id="PF06067">
    <property type="entry name" value="DUF932"/>
    <property type="match status" value="1"/>
</dbReference>
<accession>A0A2T5J7S4</accession>
<name>A0A2T5J7S4_9SPHI</name>
<gene>
    <name evidence="1" type="ORF">C8P68_1051</name>
</gene>
<evidence type="ECO:0000313" key="2">
    <source>
        <dbReference type="Proteomes" id="UP000244168"/>
    </source>
</evidence>
<dbReference type="Proteomes" id="UP000244168">
    <property type="component" value="Unassembled WGS sequence"/>
</dbReference>
<comment type="caution">
    <text evidence="1">The sequence shown here is derived from an EMBL/GenBank/DDBJ whole genome shotgun (WGS) entry which is preliminary data.</text>
</comment>
<dbReference type="EMBL" id="QAOQ01000005">
    <property type="protein sequence ID" value="PTQ95496.1"/>
    <property type="molecule type" value="Genomic_DNA"/>
</dbReference>
<dbReference type="InterPro" id="IPR026325">
    <property type="entry name" value="DUF932"/>
</dbReference>
<proteinExistence type="predicted"/>
<sequence length="106" mass="11887">RFGGRFRETYYSNVVQGARSRAYFLTTSHDGSGSITIAFTPVRIYCRNTLNAALKNCTNAIKIRHTVSAADKLRTAHEMLGLSINWPLNWKRSITAGHALRCATRN</sequence>
<organism evidence="1 2">
    <name type="scientific">Mucilaginibacter yixingensis</name>
    <dbReference type="NCBI Taxonomy" id="1295612"/>
    <lineage>
        <taxon>Bacteria</taxon>
        <taxon>Pseudomonadati</taxon>
        <taxon>Bacteroidota</taxon>
        <taxon>Sphingobacteriia</taxon>
        <taxon>Sphingobacteriales</taxon>
        <taxon>Sphingobacteriaceae</taxon>
        <taxon>Mucilaginibacter</taxon>
    </lineage>
</organism>
<reference evidence="1 2" key="1">
    <citation type="submission" date="2018-04" db="EMBL/GenBank/DDBJ databases">
        <title>Genomic Encyclopedia of Archaeal and Bacterial Type Strains, Phase II (KMG-II): from individual species to whole genera.</title>
        <authorList>
            <person name="Goeker M."/>
        </authorList>
    </citation>
    <scope>NUCLEOTIDE SEQUENCE [LARGE SCALE GENOMIC DNA]</scope>
    <source>
        <strain evidence="1 2">DSM 26809</strain>
    </source>
</reference>
<evidence type="ECO:0000313" key="1">
    <source>
        <dbReference type="EMBL" id="PTQ95496.1"/>
    </source>
</evidence>
<dbReference type="AlphaFoldDB" id="A0A2T5J7S4"/>
<keyword evidence="2" id="KW-1185">Reference proteome</keyword>
<protein>
    <submittedName>
        <fullName evidence="1">Uncharacterized protein DUF932</fullName>
    </submittedName>
</protein>